<dbReference type="SUPFAM" id="SSF55874">
    <property type="entry name" value="ATPase domain of HSP90 chaperone/DNA topoisomerase II/histidine kinase"/>
    <property type="match status" value="1"/>
</dbReference>
<dbReference type="SUPFAM" id="SSF54211">
    <property type="entry name" value="Ribosomal protein S5 domain 2-like"/>
    <property type="match status" value="1"/>
</dbReference>
<feature type="region of interest" description="Disordered" evidence="3">
    <location>
        <begin position="385"/>
        <end position="422"/>
    </location>
</feature>
<dbReference type="InterPro" id="IPR014721">
    <property type="entry name" value="Ribsml_uS5_D2-typ_fold_subgr"/>
</dbReference>
<feature type="region of interest" description="Disordered" evidence="3">
    <location>
        <begin position="437"/>
        <end position="531"/>
    </location>
</feature>
<keyword evidence="6" id="KW-1185">Reference proteome</keyword>
<comment type="caution">
    <text evidence="5">The sequence shown here is derived from an EMBL/GenBank/DDBJ whole genome shotgun (WGS) entry which is preliminary data.</text>
</comment>
<reference evidence="5" key="2">
    <citation type="submission" date="2023-05" db="EMBL/GenBank/DDBJ databases">
        <authorList>
            <consortium name="Lawrence Berkeley National Laboratory"/>
            <person name="Steindorff A."/>
            <person name="Hensen N."/>
            <person name="Bonometti L."/>
            <person name="Westerberg I."/>
            <person name="Brannstrom I.O."/>
            <person name="Guillou S."/>
            <person name="Cros-Aarteil S."/>
            <person name="Calhoun S."/>
            <person name="Haridas S."/>
            <person name="Kuo A."/>
            <person name="Mondo S."/>
            <person name="Pangilinan J."/>
            <person name="Riley R."/>
            <person name="Labutti K."/>
            <person name="Andreopoulos B."/>
            <person name="Lipzen A."/>
            <person name="Chen C."/>
            <person name="Yanf M."/>
            <person name="Daum C."/>
            <person name="Ng V."/>
            <person name="Clum A."/>
            <person name="Ohm R."/>
            <person name="Martin F."/>
            <person name="Silar P."/>
            <person name="Natvig D."/>
            <person name="Lalanne C."/>
            <person name="Gautier V."/>
            <person name="Ament-Velasquez S.L."/>
            <person name="Kruys A."/>
            <person name="Hutchinson M.I."/>
            <person name="Powell A.J."/>
            <person name="Barry K."/>
            <person name="Miller A.N."/>
            <person name="Grigoriev I.V."/>
            <person name="Debuchy R."/>
            <person name="Gladieux P."/>
            <person name="Thoren M.H."/>
            <person name="Johannesson H."/>
        </authorList>
    </citation>
    <scope>NUCLEOTIDE SEQUENCE</scope>
    <source>
        <strain evidence="5">CBS 532.94</strain>
    </source>
</reference>
<dbReference type="InterPro" id="IPR002099">
    <property type="entry name" value="MutL/Mlh/PMS"/>
</dbReference>
<sequence length="812" mass="88504">MPISPLSEDSVRQLGSSLVITSPVLLLKELLDNAIDSGATCIDILVSPNTVDKLEMRDNGHGINPDDLDSLGRPGHTSKLRSLDELDTLGGNTLGFRGIALASANSLADVSVTSRVSSEPVATAVSLAKGGGIGTQRHAGAPVGTTVCVTRLFSSLPVRLRVAIKEAPKNLAKIKQLLQSYALARPWIRLRFAVLKTPNLSWSYAPAPGGSVMEAAMQIFSTELASQCIFETFPTGTSQSKAEPTKTLVFEALLPRSGADPQKINQGAFLSIDSRPVSTKRSTAKKLIFIFKTKIGNYLSRSHSGDVPKEPFIRLNIRCPPGTYDVNIEPSKDDVLFKEEQHVLDQFESFLSLVYPAPERHGSHHLSMPVAVADREALCATPRAMHTDAPGRPLASQDPASSWKVDMSSGLEDLNDGDGSSELCAQQNMQQGADKALLPGSEDDIIEGSKGKSPKEGLNPWSIAKLTSSNRRGDPLAKEGRQEVRQQAPLRLPEHGSAIETEWASSPATQASHTRERLESQPNRDTVDIPASQGKSLRDVLGHGHHRAAASSPWPSNRHNRSRRYHVLQSPPTSSPDGNDYDGIGSRERLGERRRNGSDRLVQSQISFNRNSRRQEHHDRVGLDGDQLPSGPSVRNRRIRISTSARPSYSGEGEFMIAGLVGTKARPGRDILQAPSPPQPLPHNAPDAAEAPPEVHRRDSSDEETHWPNHVIDDARVQLIKQQRPGAENLQKKPRRMKTEQLPLETIPRDSQTCTLLITVTANMGRLAQLLTIASRCDTWLVDGKLRDAFEDGISPEDTAKLVEPLLARISH</sequence>
<evidence type="ECO:0000259" key="4">
    <source>
        <dbReference type="SMART" id="SM01340"/>
    </source>
</evidence>
<dbReference type="Pfam" id="PF01119">
    <property type="entry name" value="DNA_mis_repair"/>
    <property type="match status" value="1"/>
</dbReference>
<dbReference type="InterPro" id="IPR020568">
    <property type="entry name" value="Ribosomal_Su5_D2-typ_SF"/>
</dbReference>
<gene>
    <name evidence="5" type="ORF">C8A03DRAFT_14151</name>
</gene>
<dbReference type="Gene3D" id="3.30.565.10">
    <property type="entry name" value="Histidine kinase-like ATPase, C-terminal domain"/>
    <property type="match status" value="1"/>
</dbReference>
<organism evidence="5 6">
    <name type="scientific">Achaetomium macrosporum</name>
    <dbReference type="NCBI Taxonomy" id="79813"/>
    <lineage>
        <taxon>Eukaryota</taxon>
        <taxon>Fungi</taxon>
        <taxon>Dikarya</taxon>
        <taxon>Ascomycota</taxon>
        <taxon>Pezizomycotina</taxon>
        <taxon>Sordariomycetes</taxon>
        <taxon>Sordariomycetidae</taxon>
        <taxon>Sordariales</taxon>
        <taxon>Chaetomiaceae</taxon>
        <taxon>Achaetomium</taxon>
    </lineage>
</organism>
<dbReference type="Gene3D" id="3.30.230.10">
    <property type="match status" value="1"/>
</dbReference>
<dbReference type="PANTHER" id="PTHR10073">
    <property type="entry name" value="DNA MISMATCH REPAIR PROTEIN MLH, PMS, MUTL"/>
    <property type="match status" value="1"/>
</dbReference>
<keyword evidence="2" id="KW-0227">DNA damage</keyword>
<feature type="region of interest" description="Disordered" evidence="3">
    <location>
        <begin position="670"/>
        <end position="707"/>
    </location>
</feature>
<proteinExistence type="inferred from homology"/>
<evidence type="ECO:0000313" key="6">
    <source>
        <dbReference type="Proteomes" id="UP001303760"/>
    </source>
</evidence>
<feature type="compositionally biased region" description="Basic and acidic residues" evidence="3">
    <location>
        <begin position="471"/>
        <end position="484"/>
    </location>
</feature>
<dbReference type="InterPro" id="IPR036890">
    <property type="entry name" value="HATPase_C_sf"/>
</dbReference>
<dbReference type="GO" id="GO:0030983">
    <property type="term" value="F:mismatched DNA binding"/>
    <property type="evidence" value="ECO:0007669"/>
    <property type="project" value="InterPro"/>
</dbReference>
<evidence type="ECO:0000256" key="2">
    <source>
        <dbReference type="ARBA" id="ARBA00022763"/>
    </source>
</evidence>
<feature type="compositionally biased region" description="Polar residues" evidence="3">
    <location>
        <begin position="601"/>
        <end position="610"/>
    </location>
</feature>
<evidence type="ECO:0000313" key="5">
    <source>
        <dbReference type="EMBL" id="KAK4239450.1"/>
    </source>
</evidence>
<dbReference type="GO" id="GO:0032389">
    <property type="term" value="C:MutLalpha complex"/>
    <property type="evidence" value="ECO:0007669"/>
    <property type="project" value="TreeGrafter"/>
</dbReference>
<feature type="domain" description="DNA mismatch repair protein S5" evidence="4">
    <location>
        <begin position="216"/>
        <end position="352"/>
    </location>
</feature>
<dbReference type="SMART" id="SM01340">
    <property type="entry name" value="DNA_mis_repair"/>
    <property type="match status" value="1"/>
</dbReference>
<dbReference type="GO" id="GO:0061982">
    <property type="term" value="P:meiosis I cell cycle process"/>
    <property type="evidence" value="ECO:0007669"/>
    <property type="project" value="UniProtKB-ARBA"/>
</dbReference>
<feature type="compositionally biased region" description="Basic and acidic residues" evidence="3">
    <location>
        <begin position="585"/>
        <end position="598"/>
    </location>
</feature>
<dbReference type="AlphaFoldDB" id="A0AAN7HEY4"/>
<dbReference type="InterPro" id="IPR013507">
    <property type="entry name" value="DNA_mismatch_S5_2-like"/>
</dbReference>
<evidence type="ECO:0000256" key="1">
    <source>
        <dbReference type="ARBA" id="ARBA00006082"/>
    </source>
</evidence>
<feature type="region of interest" description="Disordered" evidence="3">
    <location>
        <begin position="542"/>
        <end position="561"/>
    </location>
</feature>
<reference evidence="5" key="1">
    <citation type="journal article" date="2023" name="Mol. Phylogenet. Evol.">
        <title>Genome-scale phylogeny and comparative genomics of the fungal order Sordariales.</title>
        <authorList>
            <person name="Hensen N."/>
            <person name="Bonometti L."/>
            <person name="Westerberg I."/>
            <person name="Brannstrom I.O."/>
            <person name="Guillou S."/>
            <person name="Cros-Aarteil S."/>
            <person name="Calhoun S."/>
            <person name="Haridas S."/>
            <person name="Kuo A."/>
            <person name="Mondo S."/>
            <person name="Pangilinan J."/>
            <person name="Riley R."/>
            <person name="LaButti K."/>
            <person name="Andreopoulos B."/>
            <person name="Lipzen A."/>
            <person name="Chen C."/>
            <person name="Yan M."/>
            <person name="Daum C."/>
            <person name="Ng V."/>
            <person name="Clum A."/>
            <person name="Steindorff A."/>
            <person name="Ohm R.A."/>
            <person name="Martin F."/>
            <person name="Silar P."/>
            <person name="Natvig D.O."/>
            <person name="Lalanne C."/>
            <person name="Gautier V."/>
            <person name="Ament-Velasquez S.L."/>
            <person name="Kruys A."/>
            <person name="Hutchinson M.I."/>
            <person name="Powell A.J."/>
            <person name="Barry K."/>
            <person name="Miller A.N."/>
            <person name="Grigoriev I.V."/>
            <person name="Debuchy R."/>
            <person name="Gladieux P."/>
            <person name="Hiltunen Thoren M."/>
            <person name="Johannesson H."/>
        </authorList>
    </citation>
    <scope>NUCLEOTIDE SEQUENCE</scope>
    <source>
        <strain evidence="5">CBS 532.94</strain>
    </source>
</reference>
<dbReference type="FunFam" id="3.30.565.10:FF:000017">
    <property type="entry name" value="PMS1 homolog 1, mismatch repair system component"/>
    <property type="match status" value="1"/>
</dbReference>
<name>A0AAN7HEY4_9PEZI</name>
<feature type="region of interest" description="Disordered" evidence="3">
    <location>
        <begin position="567"/>
        <end position="635"/>
    </location>
</feature>
<feature type="compositionally biased region" description="Basic and acidic residues" evidence="3">
    <location>
        <begin position="693"/>
        <end position="707"/>
    </location>
</feature>
<dbReference type="PANTHER" id="PTHR10073:SF41">
    <property type="entry name" value="MISMATCH REPAIR PROTEIN, PUTATIVE (AFU_ORTHOLOGUE AFUA_8G05820)-RELATED"/>
    <property type="match status" value="1"/>
</dbReference>
<feature type="compositionally biased region" description="Polar residues" evidence="3">
    <location>
        <begin position="503"/>
        <end position="512"/>
    </location>
</feature>
<comment type="similarity">
    <text evidence="1">Belongs to the DNA mismatch repair MutL/HexB family.</text>
</comment>
<evidence type="ECO:0000256" key="3">
    <source>
        <dbReference type="SAM" id="MobiDB-lite"/>
    </source>
</evidence>
<dbReference type="Pfam" id="PF13589">
    <property type="entry name" value="HATPase_c_3"/>
    <property type="match status" value="1"/>
</dbReference>
<accession>A0AAN7HEY4</accession>
<protein>
    <recommendedName>
        <fullName evidence="4">DNA mismatch repair protein S5 domain-containing protein</fullName>
    </recommendedName>
</protein>
<dbReference type="GO" id="GO:0005524">
    <property type="term" value="F:ATP binding"/>
    <property type="evidence" value="ECO:0007669"/>
    <property type="project" value="InterPro"/>
</dbReference>
<dbReference type="GO" id="GO:0006298">
    <property type="term" value="P:mismatch repair"/>
    <property type="evidence" value="ECO:0007669"/>
    <property type="project" value="InterPro"/>
</dbReference>
<dbReference type="GO" id="GO:0016887">
    <property type="term" value="F:ATP hydrolysis activity"/>
    <property type="evidence" value="ECO:0007669"/>
    <property type="project" value="InterPro"/>
</dbReference>
<dbReference type="GO" id="GO:0140664">
    <property type="term" value="F:ATP-dependent DNA damage sensor activity"/>
    <property type="evidence" value="ECO:0007669"/>
    <property type="project" value="InterPro"/>
</dbReference>
<dbReference type="EMBL" id="MU860063">
    <property type="protein sequence ID" value="KAK4239450.1"/>
    <property type="molecule type" value="Genomic_DNA"/>
</dbReference>
<feature type="compositionally biased region" description="Basic and acidic residues" evidence="3">
    <location>
        <begin position="613"/>
        <end position="623"/>
    </location>
</feature>
<dbReference type="Proteomes" id="UP001303760">
    <property type="component" value="Unassembled WGS sequence"/>
</dbReference>
<dbReference type="NCBIfam" id="TIGR00585">
    <property type="entry name" value="mutl"/>
    <property type="match status" value="1"/>
</dbReference>
<dbReference type="InterPro" id="IPR038973">
    <property type="entry name" value="MutL/Mlh/Pms-like"/>
</dbReference>